<dbReference type="Proteomes" id="UP000218615">
    <property type="component" value="Unassembled WGS sequence"/>
</dbReference>
<accession>A0A284VNN5</accession>
<evidence type="ECO:0000313" key="2">
    <source>
        <dbReference type="Proteomes" id="UP000218615"/>
    </source>
</evidence>
<organism evidence="1 2">
    <name type="scientific">Candidatus Methanoperedens nitratireducens</name>
    <dbReference type="NCBI Taxonomy" id="1392998"/>
    <lineage>
        <taxon>Archaea</taxon>
        <taxon>Methanobacteriati</taxon>
        <taxon>Methanobacteriota</taxon>
        <taxon>Stenosarchaea group</taxon>
        <taxon>Methanomicrobia</taxon>
        <taxon>Methanosarcinales</taxon>
        <taxon>ANME-2 cluster</taxon>
        <taxon>Candidatus Methanoperedentaceae</taxon>
        <taxon>Candidatus Methanoperedens</taxon>
    </lineage>
</organism>
<reference evidence="2" key="1">
    <citation type="submission" date="2017-06" db="EMBL/GenBank/DDBJ databases">
        <authorList>
            <person name="Cremers G."/>
        </authorList>
    </citation>
    <scope>NUCLEOTIDE SEQUENCE [LARGE SCALE GENOMIC DNA]</scope>
</reference>
<keyword evidence="2" id="KW-1185">Reference proteome</keyword>
<proteinExistence type="predicted"/>
<name>A0A284VNN5_9EURY</name>
<sequence length="53" mass="6227">MGKLTRYLSPCLNQKAISNRLLSLAKNNTEKRTTMNKKRFVLIKIMQTLAWCR</sequence>
<evidence type="ECO:0000313" key="1">
    <source>
        <dbReference type="EMBL" id="SNQ60838.1"/>
    </source>
</evidence>
<protein>
    <submittedName>
        <fullName evidence="1">Uncharacterized protein</fullName>
    </submittedName>
</protein>
<dbReference type="AlphaFoldDB" id="A0A284VNN5"/>
<gene>
    <name evidence="1" type="ORF">MNV_2030040</name>
</gene>
<dbReference type="EMBL" id="FZMP01000117">
    <property type="protein sequence ID" value="SNQ60838.1"/>
    <property type="molecule type" value="Genomic_DNA"/>
</dbReference>